<evidence type="ECO:0000313" key="2">
    <source>
        <dbReference type="EMBL" id="KAL3310429.1"/>
    </source>
</evidence>
<evidence type="ECO:0000256" key="1">
    <source>
        <dbReference type="SAM" id="SignalP"/>
    </source>
</evidence>
<accession>A0ABD2PSW8</accession>
<feature type="signal peptide" evidence="1">
    <location>
        <begin position="1"/>
        <end position="18"/>
    </location>
</feature>
<sequence length="459" mass="47245">MAIAGLTCPTVLVGSASACTVTLTSGSGYTCVWQVDGTETASSSSLVHTATYQKSGVLSVAVKCHNLINSAVATASLSVEQPLTNLQRVTPVNVPANVATELVFNFTSGTRLSATFTLAGVISANSPVLDYNTNTISISVLQTTTGTVPYTLTVTDAIGNPTNHNGNFIFDIPPSGLQVVVNPAVATLGTSFQFTINISGGTSINLSIDYGDGTTDLVSNAVWPAAGVVRSRVYATTGLFSAKFVASSGGQTKSFVVSISVNGPVGTYQFKPNGGYVGVGQIASIAVERLTGTGSALSVLEINWGDNTPKTIVDPFIETSNAVSKPVTHTYANRLDYTVTGKVIGPQNTATFTGTFRARNFMSGIFCTASSSAIQPNQTVDVTVVVSGGEAVTVDLSRLAGSPANSSISMPCTCSAVCWGGCPDLAVSRCFLFISSWDNSDSASDVWDGGPIHGTDSSL</sequence>
<dbReference type="AlphaFoldDB" id="A0ABD2PSW8"/>
<dbReference type="SUPFAM" id="SSF49299">
    <property type="entry name" value="PKD domain"/>
    <property type="match status" value="1"/>
</dbReference>
<evidence type="ECO:0000313" key="3">
    <source>
        <dbReference type="Proteomes" id="UP001626550"/>
    </source>
</evidence>
<gene>
    <name evidence="2" type="primary">PKD1L2_4</name>
    <name evidence="2" type="ORF">Ciccas_011007</name>
</gene>
<name>A0ABD2PSW8_9PLAT</name>
<proteinExistence type="predicted"/>
<protein>
    <submittedName>
        <fullName evidence="2">Polycystic kidney disease 1-like 2</fullName>
    </submittedName>
</protein>
<dbReference type="EMBL" id="JBJKFK010002961">
    <property type="protein sequence ID" value="KAL3310429.1"/>
    <property type="molecule type" value="Genomic_DNA"/>
</dbReference>
<feature type="chain" id="PRO_5044803082" evidence="1">
    <location>
        <begin position="19"/>
        <end position="459"/>
    </location>
</feature>
<dbReference type="Proteomes" id="UP001626550">
    <property type="component" value="Unassembled WGS sequence"/>
</dbReference>
<organism evidence="2 3">
    <name type="scientific">Cichlidogyrus casuarinus</name>
    <dbReference type="NCBI Taxonomy" id="1844966"/>
    <lineage>
        <taxon>Eukaryota</taxon>
        <taxon>Metazoa</taxon>
        <taxon>Spiralia</taxon>
        <taxon>Lophotrochozoa</taxon>
        <taxon>Platyhelminthes</taxon>
        <taxon>Monogenea</taxon>
        <taxon>Monopisthocotylea</taxon>
        <taxon>Dactylogyridea</taxon>
        <taxon>Ancyrocephalidae</taxon>
        <taxon>Cichlidogyrus</taxon>
    </lineage>
</organism>
<dbReference type="InterPro" id="IPR035986">
    <property type="entry name" value="PKD_dom_sf"/>
</dbReference>
<dbReference type="InterPro" id="IPR013783">
    <property type="entry name" value="Ig-like_fold"/>
</dbReference>
<keyword evidence="1" id="KW-0732">Signal</keyword>
<comment type="caution">
    <text evidence="2">The sequence shown here is derived from an EMBL/GenBank/DDBJ whole genome shotgun (WGS) entry which is preliminary data.</text>
</comment>
<reference evidence="2 3" key="1">
    <citation type="submission" date="2024-11" db="EMBL/GenBank/DDBJ databases">
        <title>Adaptive evolution of stress response genes in parasites aligns with host niche diversity.</title>
        <authorList>
            <person name="Hahn C."/>
            <person name="Resl P."/>
        </authorList>
    </citation>
    <scope>NUCLEOTIDE SEQUENCE [LARGE SCALE GENOMIC DNA]</scope>
    <source>
        <strain evidence="2">EGGRZ-B1_66</strain>
        <tissue evidence="2">Body</tissue>
    </source>
</reference>
<dbReference type="Gene3D" id="2.60.40.10">
    <property type="entry name" value="Immunoglobulins"/>
    <property type="match status" value="2"/>
</dbReference>
<keyword evidence="3" id="KW-1185">Reference proteome</keyword>